<comment type="caution">
    <text evidence="1">The sequence shown here is derived from an EMBL/GenBank/DDBJ whole genome shotgun (WGS) entry which is preliminary data.</text>
</comment>
<dbReference type="Proteomes" id="UP001057402">
    <property type="component" value="Chromosome 4"/>
</dbReference>
<evidence type="ECO:0000313" key="1">
    <source>
        <dbReference type="EMBL" id="KAI4377432.1"/>
    </source>
</evidence>
<dbReference type="EMBL" id="CM042883">
    <property type="protein sequence ID" value="KAI4377432.1"/>
    <property type="molecule type" value="Genomic_DNA"/>
</dbReference>
<organism evidence="1 2">
    <name type="scientific">Melastoma candidum</name>
    <dbReference type="NCBI Taxonomy" id="119954"/>
    <lineage>
        <taxon>Eukaryota</taxon>
        <taxon>Viridiplantae</taxon>
        <taxon>Streptophyta</taxon>
        <taxon>Embryophyta</taxon>
        <taxon>Tracheophyta</taxon>
        <taxon>Spermatophyta</taxon>
        <taxon>Magnoliopsida</taxon>
        <taxon>eudicotyledons</taxon>
        <taxon>Gunneridae</taxon>
        <taxon>Pentapetalae</taxon>
        <taxon>rosids</taxon>
        <taxon>malvids</taxon>
        <taxon>Myrtales</taxon>
        <taxon>Melastomataceae</taxon>
        <taxon>Melastomatoideae</taxon>
        <taxon>Melastomateae</taxon>
        <taxon>Melastoma</taxon>
    </lineage>
</organism>
<protein>
    <submittedName>
        <fullName evidence="1">Uncharacterized protein</fullName>
    </submittedName>
</protein>
<name>A0ACB9RG75_9MYRT</name>
<sequence length="108" mass="11858">MISSFKSVKLILVYNCLGEDAFALENGVFHNAQANLGAARFGSAQKIFRKAAAVGRCDMGVWSRVLYCCRVCCSTRIEHGRPGIHKNRPIDFPRPISANLKLCLVAST</sequence>
<proteinExistence type="predicted"/>
<evidence type="ECO:0000313" key="2">
    <source>
        <dbReference type="Proteomes" id="UP001057402"/>
    </source>
</evidence>
<accession>A0ACB9RG75</accession>
<reference evidence="2" key="1">
    <citation type="journal article" date="2023" name="Front. Plant Sci.">
        <title>Chromosomal-level genome assembly of Melastoma candidum provides insights into trichome evolution.</title>
        <authorList>
            <person name="Zhong Y."/>
            <person name="Wu W."/>
            <person name="Sun C."/>
            <person name="Zou P."/>
            <person name="Liu Y."/>
            <person name="Dai S."/>
            <person name="Zhou R."/>
        </authorList>
    </citation>
    <scope>NUCLEOTIDE SEQUENCE [LARGE SCALE GENOMIC DNA]</scope>
</reference>
<gene>
    <name evidence="1" type="ORF">MLD38_015056</name>
</gene>
<keyword evidence="2" id="KW-1185">Reference proteome</keyword>